<protein>
    <submittedName>
        <fullName evidence="1">Uncharacterized protein</fullName>
    </submittedName>
</protein>
<keyword evidence="1" id="KW-0614">Plasmid</keyword>
<name>B7KMD9_GLOC7</name>
<dbReference type="AlphaFoldDB" id="B7KMD9"/>
<dbReference type="HOGENOM" id="CLU_210867_0_0_3"/>
<proteinExistence type="predicted"/>
<dbReference type="RefSeq" id="WP_012599468.1">
    <property type="nucleotide sequence ID" value="NC_011737.1"/>
</dbReference>
<sequence>MTNLSLSPQQQAKLAEALEIALLAEEKAKQMSELSTEIANKYQKRLYESVHSASDPSK</sequence>
<gene>
    <name evidence="1" type="ordered locus">PCC7424_5382</name>
</gene>
<dbReference type="Proteomes" id="UP000002384">
    <property type="component" value="Plasmid pP742402"/>
</dbReference>
<dbReference type="KEGG" id="cyc:PCC7424_5382"/>
<accession>B7KMD9</accession>
<reference evidence="2" key="1">
    <citation type="journal article" date="2011" name="MBio">
        <title>Novel metabolic attributes of the genus Cyanothece, comprising a group of unicellular nitrogen-fixing Cyanobacteria.</title>
        <authorList>
            <person name="Bandyopadhyay A."/>
            <person name="Elvitigala T."/>
            <person name="Welsh E."/>
            <person name="Stockel J."/>
            <person name="Liberton M."/>
            <person name="Min H."/>
            <person name="Sherman L.A."/>
            <person name="Pakrasi H.B."/>
        </authorList>
    </citation>
    <scope>NUCLEOTIDE SEQUENCE [LARGE SCALE GENOMIC DNA]</scope>
    <source>
        <strain evidence="2">PCC 7424</strain>
        <plasmid evidence="2">pP742402</plasmid>
    </source>
</reference>
<evidence type="ECO:0000313" key="1">
    <source>
        <dbReference type="EMBL" id="ACK73961.1"/>
    </source>
</evidence>
<evidence type="ECO:0000313" key="2">
    <source>
        <dbReference type="Proteomes" id="UP000002384"/>
    </source>
</evidence>
<geneLocation type="plasmid" evidence="1 2">
    <name>pP742402</name>
</geneLocation>
<keyword evidence="2" id="KW-1185">Reference proteome</keyword>
<dbReference type="EMBL" id="CP001293">
    <property type="protein sequence ID" value="ACK73961.1"/>
    <property type="molecule type" value="Genomic_DNA"/>
</dbReference>
<organism evidence="1 2">
    <name type="scientific">Gloeothece citriformis (strain PCC 7424)</name>
    <name type="common">Cyanothece sp. (strain PCC 7424)</name>
    <dbReference type="NCBI Taxonomy" id="65393"/>
    <lineage>
        <taxon>Bacteria</taxon>
        <taxon>Bacillati</taxon>
        <taxon>Cyanobacteriota</taxon>
        <taxon>Cyanophyceae</taxon>
        <taxon>Oscillatoriophycideae</taxon>
        <taxon>Chroococcales</taxon>
        <taxon>Aphanothecaceae</taxon>
        <taxon>Gloeothece</taxon>
        <taxon>Gloeothece citriformis</taxon>
    </lineage>
</organism>